<evidence type="ECO:0000313" key="8">
    <source>
        <dbReference type="Proteomes" id="UP000219193"/>
    </source>
</evidence>
<evidence type="ECO:0000256" key="2">
    <source>
        <dbReference type="ARBA" id="ARBA00022692"/>
    </source>
</evidence>
<evidence type="ECO:0000256" key="3">
    <source>
        <dbReference type="ARBA" id="ARBA00022989"/>
    </source>
</evidence>
<sequence length="109" mass="12809">MRKSKHTRKIKEDLITRDWLAIDRTRMANERTFLAYLRTFIVVLSSGVAILRVEVLQDMIDLGIFLLAIAPIIFIIGLARFLYVRRHIRKYYTVKMKSGRGIDLTTQRV</sequence>
<keyword evidence="8" id="KW-1185">Reference proteome</keyword>
<keyword evidence="4 5" id="KW-0472">Membrane</keyword>
<comment type="subcellular location">
    <subcellularLocation>
        <location evidence="1">Endomembrane system</location>
        <topology evidence="1">Multi-pass membrane protein</topology>
    </subcellularLocation>
</comment>
<protein>
    <submittedName>
        <fullName evidence="7">Putative membrane protein</fullName>
    </submittedName>
</protein>
<evidence type="ECO:0000313" key="7">
    <source>
        <dbReference type="EMBL" id="SOC80660.1"/>
    </source>
</evidence>
<proteinExistence type="predicted"/>
<feature type="domain" description="DUF202" evidence="6">
    <location>
        <begin position="24"/>
        <end position="86"/>
    </location>
</feature>
<gene>
    <name evidence="7" type="ORF">SAMN06296241_2213</name>
</gene>
<evidence type="ECO:0000256" key="1">
    <source>
        <dbReference type="ARBA" id="ARBA00004127"/>
    </source>
</evidence>
<reference evidence="8" key="1">
    <citation type="submission" date="2017-09" db="EMBL/GenBank/DDBJ databases">
        <authorList>
            <person name="Varghese N."/>
            <person name="Submissions S."/>
        </authorList>
    </citation>
    <scope>NUCLEOTIDE SEQUENCE [LARGE SCALE GENOMIC DNA]</scope>
    <source>
        <strain evidence="8">CGMCC 1.12641</strain>
    </source>
</reference>
<organism evidence="7 8">
    <name type="scientific">Salinimicrobium sediminis</name>
    <dbReference type="NCBI Taxonomy" id="1343891"/>
    <lineage>
        <taxon>Bacteria</taxon>
        <taxon>Pseudomonadati</taxon>
        <taxon>Bacteroidota</taxon>
        <taxon>Flavobacteriia</taxon>
        <taxon>Flavobacteriales</taxon>
        <taxon>Flavobacteriaceae</taxon>
        <taxon>Salinimicrobium</taxon>
    </lineage>
</organism>
<dbReference type="InterPro" id="IPR003807">
    <property type="entry name" value="DUF202"/>
</dbReference>
<name>A0A285X5Q1_9FLAO</name>
<dbReference type="RefSeq" id="WP_245859009.1">
    <property type="nucleotide sequence ID" value="NZ_OCMF01000002.1"/>
</dbReference>
<dbReference type="GO" id="GO:0012505">
    <property type="term" value="C:endomembrane system"/>
    <property type="evidence" value="ECO:0007669"/>
    <property type="project" value="UniProtKB-SubCell"/>
</dbReference>
<feature type="transmembrane region" description="Helical" evidence="5">
    <location>
        <begin position="63"/>
        <end position="83"/>
    </location>
</feature>
<evidence type="ECO:0000259" key="6">
    <source>
        <dbReference type="Pfam" id="PF02656"/>
    </source>
</evidence>
<accession>A0A285X5Q1</accession>
<keyword evidence="2 5" id="KW-0812">Transmembrane</keyword>
<evidence type="ECO:0000256" key="4">
    <source>
        <dbReference type="ARBA" id="ARBA00023136"/>
    </source>
</evidence>
<dbReference type="EMBL" id="OCMF01000002">
    <property type="protein sequence ID" value="SOC80660.1"/>
    <property type="molecule type" value="Genomic_DNA"/>
</dbReference>
<evidence type="ECO:0000256" key="5">
    <source>
        <dbReference type="SAM" id="Phobius"/>
    </source>
</evidence>
<dbReference type="AlphaFoldDB" id="A0A285X5Q1"/>
<keyword evidence="3 5" id="KW-1133">Transmembrane helix</keyword>
<dbReference type="Pfam" id="PF02656">
    <property type="entry name" value="DUF202"/>
    <property type="match status" value="1"/>
</dbReference>
<feature type="transmembrane region" description="Helical" evidence="5">
    <location>
        <begin position="33"/>
        <end position="51"/>
    </location>
</feature>
<dbReference type="Proteomes" id="UP000219193">
    <property type="component" value="Unassembled WGS sequence"/>
</dbReference>